<dbReference type="InterPro" id="IPR031552">
    <property type="entry name" value="ParE-like_toxin"/>
</dbReference>
<reference evidence="1 2" key="1">
    <citation type="submission" date="2019-12" db="EMBL/GenBank/DDBJ databases">
        <title>Novel species isolated from a subtropical stream in China.</title>
        <authorList>
            <person name="Lu H."/>
        </authorList>
    </citation>
    <scope>NUCLEOTIDE SEQUENCE [LARGE SCALE GENOMIC DNA]</scope>
    <source>
        <strain evidence="1 2">FT55W</strain>
    </source>
</reference>
<dbReference type="AlphaFoldDB" id="A0A7X4KD04"/>
<proteinExistence type="predicted"/>
<evidence type="ECO:0000313" key="2">
    <source>
        <dbReference type="Proteomes" id="UP000450012"/>
    </source>
</evidence>
<organism evidence="1 2">
    <name type="scientific">Duganella rivi</name>
    <dbReference type="NCBI Taxonomy" id="2666083"/>
    <lineage>
        <taxon>Bacteria</taxon>
        <taxon>Pseudomonadati</taxon>
        <taxon>Pseudomonadota</taxon>
        <taxon>Betaproteobacteria</taxon>
        <taxon>Burkholderiales</taxon>
        <taxon>Oxalobacteraceae</taxon>
        <taxon>Telluria group</taxon>
        <taxon>Duganella</taxon>
    </lineage>
</organism>
<dbReference type="Pfam" id="PF15781">
    <property type="entry name" value="ParE-like_toxin"/>
    <property type="match status" value="1"/>
</dbReference>
<keyword evidence="2" id="KW-1185">Reference proteome</keyword>
<protein>
    <submittedName>
        <fullName evidence="1">Type II toxin-antitoxin system RelE/ParE family toxin</fullName>
    </submittedName>
</protein>
<comment type="caution">
    <text evidence="1">The sequence shown here is derived from an EMBL/GenBank/DDBJ whole genome shotgun (WGS) entry which is preliminary data.</text>
</comment>
<dbReference type="EMBL" id="WWCK01000005">
    <property type="protein sequence ID" value="MYM68859.1"/>
    <property type="molecule type" value="Genomic_DNA"/>
</dbReference>
<dbReference type="Proteomes" id="UP000450012">
    <property type="component" value="Unassembled WGS sequence"/>
</dbReference>
<evidence type="ECO:0000313" key="1">
    <source>
        <dbReference type="EMBL" id="MYM68859.1"/>
    </source>
</evidence>
<gene>
    <name evidence="1" type="ORF">GTP45_18745</name>
</gene>
<name>A0A7X4KD04_9BURK</name>
<accession>A0A7X4KD04</accession>
<sequence>MRPNYKPPFEKFVRKQPRAFQLVIEDVVEVVCADPFIGEAKVGDLKGIWVYKFAHKRQQYLMAYRPPTDEELKAEGIDAELLFIDFYQMGTHENFYAALKKYLKS</sequence>